<sequence>MEQPRSTSHPLGDCLRPCRTHRLEWKESRQQGVMDTITILMGVYEGGDFLPEQLASMLGQTHSAWHLIASDDSPVDDSRHLLKRFSQEHSGRMSLVRGPGVGFSANYLSLLRAAPSGYVALADQDDVWHPDKLARAHAALATLPAGRPALYCARVQPWDGAVPLGAPARALARPLGFANALIENVAVGNTIVLNPPAADLARQAAQHTTQVFAHDWWLYQLITGTGGIVYHDDGPPVLLYRQHGGNAIGSGRGIVAQLRRKSGVLRGAFAQRLSLNADALEQSRALLTPENRTLFDAFETARAQSGTARLWQLARLGVYRQRPLKTAGFFGAAALGRI</sequence>
<accession>A0A6A4RAN8</accession>
<keyword evidence="2" id="KW-0328">Glycosyltransferase</keyword>
<dbReference type="InterPro" id="IPR001173">
    <property type="entry name" value="Glyco_trans_2-like"/>
</dbReference>
<evidence type="ECO:0000256" key="2">
    <source>
        <dbReference type="ARBA" id="ARBA00022676"/>
    </source>
</evidence>
<evidence type="ECO:0000313" key="6">
    <source>
        <dbReference type="Proteomes" id="UP000441586"/>
    </source>
</evidence>
<protein>
    <submittedName>
        <fullName evidence="5">Glycosyltransferase</fullName>
    </submittedName>
</protein>
<dbReference type="PANTHER" id="PTHR43685">
    <property type="entry name" value="GLYCOSYLTRANSFERASE"/>
    <property type="match status" value="1"/>
</dbReference>
<proteinExistence type="inferred from homology"/>
<evidence type="ECO:0000256" key="1">
    <source>
        <dbReference type="ARBA" id="ARBA00006739"/>
    </source>
</evidence>
<feature type="domain" description="Glycosyltransferase 2-like" evidence="4">
    <location>
        <begin position="39"/>
        <end position="141"/>
    </location>
</feature>
<dbReference type="Gene3D" id="3.90.550.10">
    <property type="entry name" value="Spore Coat Polysaccharide Biosynthesis Protein SpsA, Chain A"/>
    <property type="match status" value="1"/>
</dbReference>
<dbReference type="Pfam" id="PF00535">
    <property type="entry name" value="Glycos_transf_2"/>
    <property type="match status" value="1"/>
</dbReference>
<evidence type="ECO:0000259" key="4">
    <source>
        <dbReference type="Pfam" id="PF00535"/>
    </source>
</evidence>
<dbReference type="EMBL" id="WSFO01000007">
    <property type="protein sequence ID" value="KAE9629292.1"/>
    <property type="molecule type" value="Genomic_DNA"/>
</dbReference>
<reference evidence="5 6" key="1">
    <citation type="submission" date="2019-12" db="EMBL/GenBank/DDBJ databases">
        <authorList>
            <person name="Zhang Y.-J."/>
        </authorList>
    </citation>
    <scope>NUCLEOTIDE SEQUENCE [LARGE SCALE GENOMIC DNA]</scope>
    <source>
        <strain evidence="5 6">H18S-6</strain>
    </source>
</reference>
<dbReference type="GO" id="GO:0016757">
    <property type="term" value="F:glycosyltransferase activity"/>
    <property type="evidence" value="ECO:0007669"/>
    <property type="project" value="UniProtKB-KW"/>
</dbReference>
<evidence type="ECO:0000313" key="5">
    <source>
        <dbReference type="EMBL" id="KAE9629292.1"/>
    </source>
</evidence>
<dbReference type="PANTHER" id="PTHR43685:SF5">
    <property type="entry name" value="GLYCOSYLTRANSFERASE EPSE-RELATED"/>
    <property type="match status" value="1"/>
</dbReference>
<dbReference type="Proteomes" id="UP000441586">
    <property type="component" value="Unassembled WGS sequence"/>
</dbReference>
<organism evidence="5 6">
    <name type="scientific">Parasedimentitalea maritima</name>
    <dbReference type="NCBI Taxonomy" id="2578117"/>
    <lineage>
        <taxon>Bacteria</taxon>
        <taxon>Pseudomonadati</taxon>
        <taxon>Pseudomonadota</taxon>
        <taxon>Alphaproteobacteria</taxon>
        <taxon>Rhodobacterales</taxon>
        <taxon>Paracoccaceae</taxon>
        <taxon>Parasedimentitalea</taxon>
    </lineage>
</organism>
<name>A0A6A4RAN8_9RHOB</name>
<comment type="caution">
    <text evidence="5">The sequence shown here is derived from an EMBL/GenBank/DDBJ whole genome shotgun (WGS) entry which is preliminary data.</text>
</comment>
<dbReference type="InterPro" id="IPR029044">
    <property type="entry name" value="Nucleotide-diphossugar_trans"/>
</dbReference>
<gene>
    <name evidence="5" type="ORF">GP644_12810</name>
</gene>
<evidence type="ECO:0000256" key="3">
    <source>
        <dbReference type="ARBA" id="ARBA00022679"/>
    </source>
</evidence>
<dbReference type="AlphaFoldDB" id="A0A6A4RAN8"/>
<keyword evidence="3 5" id="KW-0808">Transferase</keyword>
<dbReference type="SUPFAM" id="SSF53448">
    <property type="entry name" value="Nucleotide-diphospho-sugar transferases"/>
    <property type="match status" value="1"/>
</dbReference>
<dbReference type="InterPro" id="IPR050834">
    <property type="entry name" value="Glycosyltransf_2"/>
</dbReference>
<comment type="similarity">
    <text evidence="1">Belongs to the glycosyltransferase 2 family.</text>
</comment>